<dbReference type="PANTHER" id="PTHR40254:SF1">
    <property type="entry name" value="BLR0577 PROTEIN"/>
    <property type="match status" value="1"/>
</dbReference>
<dbReference type="InterPro" id="IPR038732">
    <property type="entry name" value="HpyO/CreE_NAD-binding"/>
</dbReference>
<sequence length="643" mass="69508">MNEDRSVPRAAVCIIGAGPRGTSVLERIAANAPEILGDREFAIHLVDPFPPGSGRTWRTTQSELLWMNSAAEQVTMFPGTSVRCAGPARPGPTTGRWLRESGRGPLHDDRYASRPAQGRYLQEFFHLVRARLPPNLRLHVHRATAVDVRHPGAAHQCVVLDGGLAVPAPQLVLAQGHTDVETDRPHGLVRIGPARADEAELGRIPDGAPVVVRGLGLVFVDCLLLLTEGRGGRFARSRHDGRLHYRPSGREPLLYAGSRRGVPPYPKPAHDLTAPAPPPRHLTAAACRALLRRPGFDFDRDVWPLALQELCRAYYHELFTAHPERTRMDRAAFAAQYEHFAWHDDRAAKLVRAAVPDPDDHFDPDHLTDPLAGLRRVGPLALQQRVRAHLRDSVRRRRDPRHSAHVAVVRALGTVGGVLGELYNGGELPPAAAAAALRRFSVGAFLSSGPPPLRMEQLIALSEAGVVTFTGPGTTVTAEAGHAGVAHDVDDHTEVAHDVDARAGEARTAAAHAAAARAVFRASSPRVRASYTARILLDARLPDPDLARTADPLLRRLLTAGHISEETAPDASGRPRATGAVRVRDGHPVDAAGRAQGTWYLAGPEQFPHADTDAGFFRRNDEIARAVLRHAAGGGPRRVSRGS</sequence>
<comment type="caution">
    <text evidence="3">The sequence shown here is derived from an EMBL/GenBank/DDBJ whole genome shotgun (WGS) entry which is preliminary data.</text>
</comment>
<dbReference type="InterPro" id="IPR052189">
    <property type="entry name" value="L-asp_N-monooxygenase_NS-form"/>
</dbReference>
<dbReference type="EMBL" id="WPNZ01000006">
    <property type="protein sequence ID" value="MVO85786.1"/>
    <property type="molecule type" value="Genomic_DNA"/>
</dbReference>
<organism evidence="3 4">
    <name type="scientific">Streptomyces typhae</name>
    <dbReference type="NCBI Taxonomy" id="2681492"/>
    <lineage>
        <taxon>Bacteria</taxon>
        <taxon>Bacillati</taxon>
        <taxon>Actinomycetota</taxon>
        <taxon>Actinomycetes</taxon>
        <taxon>Kitasatosporales</taxon>
        <taxon>Streptomycetaceae</taxon>
        <taxon>Streptomyces</taxon>
    </lineage>
</organism>
<feature type="domain" description="FAD-dependent urate hydroxylase HpyO/Asp monooxygenase CreE-like FAD/NAD(P)-binding" evidence="2">
    <location>
        <begin position="14"/>
        <end position="177"/>
    </location>
</feature>
<feature type="compositionally biased region" description="Basic and acidic residues" evidence="1">
    <location>
        <begin position="97"/>
        <end position="111"/>
    </location>
</feature>
<feature type="region of interest" description="Disordered" evidence="1">
    <location>
        <begin position="86"/>
        <end position="111"/>
    </location>
</feature>
<name>A0A6L6WX97_9ACTN</name>
<dbReference type="RefSeq" id="WP_157165740.1">
    <property type="nucleotide sequence ID" value="NZ_WPNZ01000006.1"/>
</dbReference>
<proteinExistence type="predicted"/>
<evidence type="ECO:0000313" key="3">
    <source>
        <dbReference type="EMBL" id="MVO85786.1"/>
    </source>
</evidence>
<dbReference type="SUPFAM" id="SSF51905">
    <property type="entry name" value="FAD/NAD(P)-binding domain"/>
    <property type="match status" value="1"/>
</dbReference>
<evidence type="ECO:0000313" key="4">
    <source>
        <dbReference type="Proteomes" id="UP000483802"/>
    </source>
</evidence>
<dbReference type="InterPro" id="IPR036188">
    <property type="entry name" value="FAD/NAD-bd_sf"/>
</dbReference>
<dbReference type="Proteomes" id="UP000483802">
    <property type="component" value="Unassembled WGS sequence"/>
</dbReference>
<protein>
    <submittedName>
        <fullName evidence="3">Adenylate cyclase</fullName>
    </submittedName>
</protein>
<evidence type="ECO:0000259" key="2">
    <source>
        <dbReference type="Pfam" id="PF13454"/>
    </source>
</evidence>
<reference evidence="3 4" key="1">
    <citation type="submission" date="2019-11" db="EMBL/GenBank/DDBJ databases">
        <title>Streptomyces typhae sp. nov., a novel endophytic actinomycete isolated from the root of cattail pollen (Typha angustifolia L.).</title>
        <authorList>
            <person name="Peng C."/>
        </authorList>
    </citation>
    <scope>NUCLEOTIDE SEQUENCE [LARGE SCALE GENOMIC DNA]</scope>
    <source>
        <strain evidence="4">p1417</strain>
    </source>
</reference>
<dbReference type="AlphaFoldDB" id="A0A6L6WX97"/>
<evidence type="ECO:0000256" key="1">
    <source>
        <dbReference type="SAM" id="MobiDB-lite"/>
    </source>
</evidence>
<keyword evidence="4" id="KW-1185">Reference proteome</keyword>
<accession>A0A6L6WX97</accession>
<dbReference type="Pfam" id="PF13454">
    <property type="entry name" value="NAD_binding_9"/>
    <property type="match status" value="1"/>
</dbReference>
<dbReference type="PANTHER" id="PTHR40254">
    <property type="entry name" value="BLR0577 PROTEIN"/>
    <property type="match status" value="1"/>
</dbReference>
<gene>
    <name evidence="3" type="ORF">GPA10_13710</name>
</gene>